<evidence type="ECO:0000259" key="18">
    <source>
        <dbReference type="PROSITE" id="PS51034"/>
    </source>
</evidence>
<dbReference type="Proteomes" id="UP000593565">
    <property type="component" value="Unassembled WGS sequence"/>
</dbReference>
<comment type="similarity">
    <text evidence="3">Belongs to the ZP domain family. ZPC subfamily.</text>
</comment>
<dbReference type="PANTHER" id="PTHR11576:SF26">
    <property type="entry name" value="ZONA PELLUCIDA GLYCOPROTEIN 3D TANDEM DUPLICATE 2"/>
    <property type="match status" value="1"/>
</dbReference>
<keyword evidence="11" id="KW-1133">Transmembrane helix</keyword>
<keyword evidence="7" id="KW-0272">Extracellular matrix</keyword>
<keyword evidence="20" id="KW-1185">Reference proteome</keyword>
<evidence type="ECO:0000256" key="16">
    <source>
        <dbReference type="SAM" id="MobiDB-lite"/>
    </source>
</evidence>
<feature type="domain" description="ZP" evidence="18">
    <location>
        <begin position="120"/>
        <end position="368"/>
    </location>
</feature>
<evidence type="ECO:0000256" key="4">
    <source>
        <dbReference type="ARBA" id="ARBA00017980"/>
    </source>
</evidence>
<dbReference type="GO" id="GO:0007339">
    <property type="term" value="P:binding of sperm to zona pellucida"/>
    <property type="evidence" value="ECO:0007669"/>
    <property type="project" value="TreeGrafter"/>
</dbReference>
<protein>
    <recommendedName>
        <fullName evidence="4">Zona pellucida sperm-binding protein 3</fullName>
    </recommendedName>
    <alternativeName>
        <fullName evidence="15">Zona pellucida glycoprotein 3</fullName>
    </alternativeName>
</protein>
<evidence type="ECO:0000256" key="14">
    <source>
        <dbReference type="ARBA" id="ARBA00023180"/>
    </source>
</evidence>
<evidence type="ECO:0000256" key="10">
    <source>
        <dbReference type="ARBA" id="ARBA00022729"/>
    </source>
</evidence>
<evidence type="ECO:0000256" key="8">
    <source>
        <dbReference type="ARBA" id="ARBA00022685"/>
    </source>
</evidence>
<evidence type="ECO:0000256" key="1">
    <source>
        <dbReference type="ARBA" id="ARBA00004251"/>
    </source>
</evidence>
<evidence type="ECO:0000256" key="17">
    <source>
        <dbReference type="SAM" id="SignalP"/>
    </source>
</evidence>
<accession>A0A7J5ZZY6</accession>
<dbReference type="GO" id="GO:0005886">
    <property type="term" value="C:plasma membrane"/>
    <property type="evidence" value="ECO:0007669"/>
    <property type="project" value="UniProtKB-SubCell"/>
</dbReference>
<keyword evidence="6" id="KW-0964">Secreted</keyword>
<evidence type="ECO:0000256" key="7">
    <source>
        <dbReference type="ARBA" id="ARBA00022530"/>
    </source>
</evidence>
<dbReference type="AlphaFoldDB" id="A0A7J5ZZY6"/>
<keyword evidence="8" id="KW-0165">Cleavage on pair of basic residues</keyword>
<dbReference type="Pfam" id="PF23344">
    <property type="entry name" value="ZP-N"/>
    <property type="match status" value="1"/>
</dbReference>
<evidence type="ECO:0000256" key="12">
    <source>
        <dbReference type="ARBA" id="ARBA00023136"/>
    </source>
</evidence>
<feature type="compositionally biased region" description="Basic and acidic residues" evidence="16">
    <location>
        <begin position="543"/>
        <end position="563"/>
    </location>
</feature>
<comment type="caution">
    <text evidence="19">The sequence shown here is derived from an EMBL/GenBank/DDBJ whole genome shotgun (WGS) entry which is preliminary data.</text>
</comment>
<keyword evidence="5" id="KW-1003">Cell membrane</keyword>
<dbReference type="GO" id="GO:0035803">
    <property type="term" value="P:egg coat formation"/>
    <property type="evidence" value="ECO:0007669"/>
    <property type="project" value="TreeGrafter"/>
</dbReference>
<keyword evidence="14" id="KW-0325">Glycoprotein</keyword>
<evidence type="ECO:0000256" key="11">
    <source>
        <dbReference type="ARBA" id="ARBA00022989"/>
    </source>
</evidence>
<feature type="chain" id="PRO_5029654775" description="Zona pellucida sperm-binding protein 3" evidence="17">
    <location>
        <begin position="32"/>
        <end position="612"/>
    </location>
</feature>
<dbReference type="PRINTS" id="PR00023">
    <property type="entry name" value="ZPELLUCIDA"/>
</dbReference>
<feature type="region of interest" description="Disordered" evidence="16">
    <location>
        <begin position="534"/>
        <end position="563"/>
    </location>
</feature>
<evidence type="ECO:0000256" key="13">
    <source>
        <dbReference type="ARBA" id="ARBA00023157"/>
    </source>
</evidence>
<sequence length="612" mass="69516">MFPNVFSCSVMGLILTSICVLMGLFSPTARAAGTVPLLHPHPLLTPDPVTSGQQEQLEAPYLHLPVFRHFRKPRVGKRHFSPAHVINREPMPKRVRQVLLPELRQRTRTRVRPSGPVNVVCSAREMRVRVHKASLEASGERVHVRLGTCDVSRTTEQNVLFQYELHECGTQRQVINETVVYSNTLHYTPEGSVSGSEVFSVPVQCRFNRFHYSYKMGFVPSVSQLKFFKPMKTKGSTTLTACDEQWNRLSPHEGFIMGKPMYFEAKTLYVPEDERLFVHFCHVTMNSSRDSTPQVKIIDDHGCLIDSKRSSRSRFINGTRKNVVRFSVDAFALQGKVQKYLFIHCEMSIRNVIPTETSKSCTYNSLEHRWEELYGVDTVCSCCDSSCVPEMPTLMRPLTSELGALVEQYPEERNRSFPTLSTEGIFTPELEHRILTMESQHTTMVPERMLVFEHRTVSPERIPMPESKNAVPTAESEHREITPVGMPEGSPLPEVEHGTPMPEGEHGKITPTPEASPLPEQEYGTLMLENKHGKVTETPPTLESERRMPMSDRELETPMPDTNHEKLTPYLHEAVRPGTPTPSAEQNTVPAVEKRAELQEPYRIFEEVFGLS</sequence>
<evidence type="ECO:0000256" key="9">
    <source>
        <dbReference type="ARBA" id="ARBA00022692"/>
    </source>
</evidence>
<proteinExistence type="inferred from homology"/>
<gene>
    <name evidence="19" type="ORF">AMELA_G00227630</name>
</gene>
<evidence type="ECO:0000256" key="5">
    <source>
        <dbReference type="ARBA" id="ARBA00022475"/>
    </source>
</evidence>
<evidence type="ECO:0000256" key="6">
    <source>
        <dbReference type="ARBA" id="ARBA00022525"/>
    </source>
</evidence>
<dbReference type="PROSITE" id="PS51034">
    <property type="entry name" value="ZP_2"/>
    <property type="match status" value="1"/>
</dbReference>
<organism evidence="19 20">
    <name type="scientific">Ameiurus melas</name>
    <name type="common">Black bullhead</name>
    <name type="synonym">Silurus melas</name>
    <dbReference type="NCBI Taxonomy" id="219545"/>
    <lineage>
        <taxon>Eukaryota</taxon>
        <taxon>Metazoa</taxon>
        <taxon>Chordata</taxon>
        <taxon>Craniata</taxon>
        <taxon>Vertebrata</taxon>
        <taxon>Euteleostomi</taxon>
        <taxon>Actinopterygii</taxon>
        <taxon>Neopterygii</taxon>
        <taxon>Teleostei</taxon>
        <taxon>Ostariophysi</taxon>
        <taxon>Siluriformes</taxon>
        <taxon>Ictaluridae</taxon>
        <taxon>Ameiurus</taxon>
    </lineage>
</organism>
<dbReference type="Gene3D" id="2.60.40.3210">
    <property type="entry name" value="Zona pellucida, ZP-N domain"/>
    <property type="match status" value="1"/>
</dbReference>
<feature type="region of interest" description="Disordered" evidence="16">
    <location>
        <begin position="462"/>
        <end position="519"/>
    </location>
</feature>
<name>A0A7J5ZZY6_AMEME</name>
<keyword evidence="12" id="KW-0472">Membrane</keyword>
<comment type="subcellular location">
    <subcellularLocation>
        <location evidence="1">Cell membrane</location>
        <topology evidence="1">Single-pass type I membrane protein</topology>
    </subcellularLocation>
    <subcellularLocation>
        <location evidence="2">Secreted</location>
        <location evidence="2">Extracellular space</location>
        <location evidence="2">Extracellular matrix</location>
    </subcellularLocation>
</comment>
<dbReference type="PANTHER" id="PTHR11576">
    <property type="entry name" value="ZONA PELLUCIDA SPERM-BINDING PROTEIN 3"/>
    <property type="match status" value="1"/>
</dbReference>
<evidence type="ECO:0000256" key="2">
    <source>
        <dbReference type="ARBA" id="ARBA00004498"/>
    </source>
</evidence>
<dbReference type="EMBL" id="JAAGNN010000020">
    <property type="protein sequence ID" value="KAF4076194.1"/>
    <property type="molecule type" value="Genomic_DNA"/>
</dbReference>
<dbReference type="InterPro" id="IPR055355">
    <property type="entry name" value="ZP-C"/>
</dbReference>
<dbReference type="FunFam" id="2.60.40.4100:FF:000002">
    <property type="entry name" value="Zona pellucida sperm-binding protein 3"/>
    <property type="match status" value="1"/>
</dbReference>
<evidence type="ECO:0000313" key="19">
    <source>
        <dbReference type="EMBL" id="KAF4076194.1"/>
    </source>
</evidence>
<dbReference type="FunFam" id="2.60.40.3210:FF:000001">
    <property type="entry name" value="Zona pellucida sperm-binding protein 3"/>
    <property type="match status" value="1"/>
</dbReference>
<reference evidence="19 20" key="1">
    <citation type="submission" date="2020-02" db="EMBL/GenBank/DDBJ databases">
        <title>A chromosome-scale genome assembly of the black bullhead catfish (Ameiurus melas).</title>
        <authorList>
            <person name="Wen M."/>
            <person name="Zham M."/>
            <person name="Cabau C."/>
            <person name="Klopp C."/>
            <person name="Donnadieu C."/>
            <person name="Roques C."/>
            <person name="Bouchez O."/>
            <person name="Lampietro C."/>
            <person name="Jouanno E."/>
            <person name="Herpin A."/>
            <person name="Louis A."/>
            <person name="Berthelot C."/>
            <person name="Parey E."/>
            <person name="Roest-Crollius H."/>
            <person name="Braasch I."/>
            <person name="Postlethwait J."/>
            <person name="Robinson-Rechavi M."/>
            <person name="Echchiki A."/>
            <person name="Begum T."/>
            <person name="Montfort J."/>
            <person name="Schartl M."/>
            <person name="Bobe J."/>
            <person name="Guiguen Y."/>
        </authorList>
    </citation>
    <scope>NUCLEOTIDE SEQUENCE [LARGE SCALE GENOMIC DNA]</scope>
    <source>
        <strain evidence="19">M_S1</strain>
        <tissue evidence="19">Blood</tissue>
    </source>
</reference>
<dbReference type="InterPro" id="IPR055356">
    <property type="entry name" value="ZP-N"/>
</dbReference>
<dbReference type="InterPro" id="IPR042235">
    <property type="entry name" value="ZP-C_dom"/>
</dbReference>
<dbReference type="Pfam" id="PF00100">
    <property type="entry name" value="Zona_pellucida"/>
    <property type="match status" value="1"/>
</dbReference>
<dbReference type="GO" id="GO:0031012">
    <property type="term" value="C:extracellular matrix"/>
    <property type="evidence" value="ECO:0007669"/>
    <property type="project" value="TreeGrafter"/>
</dbReference>
<evidence type="ECO:0000313" key="20">
    <source>
        <dbReference type="Proteomes" id="UP000593565"/>
    </source>
</evidence>
<dbReference type="GO" id="GO:2000344">
    <property type="term" value="P:positive regulation of acrosome reaction"/>
    <property type="evidence" value="ECO:0007669"/>
    <property type="project" value="TreeGrafter"/>
</dbReference>
<dbReference type="SMART" id="SM00241">
    <property type="entry name" value="ZP"/>
    <property type="match status" value="1"/>
</dbReference>
<feature type="signal peptide" evidence="17">
    <location>
        <begin position="1"/>
        <end position="31"/>
    </location>
</feature>
<keyword evidence="13" id="KW-1015">Disulfide bond</keyword>
<keyword evidence="9" id="KW-0812">Transmembrane</keyword>
<keyword evidence="10 17" id="KW-0732">Signal</keyword>
<evidence type="ECO:0000256" key="3">
    <source>
        <dbReference type="ARBA" id="ARBA00006735"/>
    </source>
</evidence>
<evidence type="ECO:0000256" key="15">
    <source>
        <dbReference type="ARBA" id="ARBA00030824"/>
    </source>
</evidence>
<dbReference type="GO" id="GO:0032190">
    <property type="term" value="F:acrosin binding"/>
    <property type="evidence" value="ECO:0007669"/>
    <property type="project" value="TreeGrafter"/>
</dbReference>
<dbReference type="Gene3D" id="2.60.40.4100">
    <property type="entry name" value="Zona pellucida, ZP-C domain"/>
    <property type="match status" value="1"/>
</dbReference>
<dbReference type="InterPro" id="IPR001507">
    <property type="entry name" value="ZP_dom"/>
</dbReference>
<dbReference type="InterPro" id="IPR048290">
    <property type="entry name" value="ZP_chr"/>
</dbReference>